<dbReference type="SUPFAM" id="SSF48371">
    <property type="entry name" value="ARM repeat"/>
    <property type="match status" value="2"/>
</dbReference>
<keyword evidence="6" id="KW-0175">Coiled coil</keyword>
<dbReference type="InterPro" id="IPR000225">
    <property type="entry name" value="Armadillo"/>
</dbReference>
<dbReference type="SMART" id="SM00185">
    <property type="entry name" value="ARM"/>
    <property type="match status" value="4"/>
</dbReference>
<dbReference type="PANTHER" id="PTHR10648">
    <property type="entry name" value="SERINE/THREONINE-PROTEIN PHOSPHATASE PP2A 65 KDA REGULATORY SUBUNIT"/>
    <property type="match status" value="1"/>
</dbReference>
<keyword evidence="7" id="KW-0472">Membrane</keyword>
<comment type="caution">
    <text evidence="8">The sequence shown here is derived from an EMBL/GenBank/DDBJ whole genome shotgun (WGS) entry which is preliminary data.</text>
</comment>
<gene>
    <name evidence="8" type="ORF">H6G14_31355</name>
</gene>
<evidence type="ECO:0000256" key="2">
    <source>
        <dbReference type="ARBA" id="ARBA00022549"/>
    </source>
</evidence>
<evidence type="ECO:0000256" key="1">
    <source>
        <dbReference type="ARBA" id="ARBA00009299"/>
    </source>
</evidence>
<dbReference type="InterPro" id="IPR011989">
    <property type="entry name" value="ARM-like"/>
</dbReference>
<keyword evidence="3" id="KW-0677">Repeat</keyword>
<keyword evidence="7" id="KW-1133">Transmembrane helix</keyword>
<dbReference type="InterPro" id="IPR016024">
    <property type="entry name" value="ARM-type_fold"/>
</dbReference>
<keyword evidence="2" id="KW-0042">Antenna complex</keyword>
<evidence type="ECO:0000256" key="6">
    <source>
        <dbReference type="SAM" id="Coils"/>
    </source>
</evidence>
<evidence type="ECO:0000256" key="7">
    <source>
        <dbReference type="SAM" id="Phobius"/>
    </source>
</evidence>
<sequence>MPQAKDINNLINQLNESLDNNKSNKYLNWRLIEEIAKELKMQGKQTDMKDALKPLQDIVDKFEVSNYIYGTTAVRISALEAIVVIQEDETALLQQLIQWLTNNSVSQVRQKAANELKKLGSKAKEAIFILQYQALAEVKECDVQCTALEAVAEIENKDPLSTAISLLGKLLKSKNAEMRHCAFKALNSIQKQTAMGANLEEQDAIVKSLNDTIDSSNISENYLMLLDQSESEEKWNYNYKLRVINELGNGKLGELKNKALSKLEELVKSNISIIAQNALETIIKLNQGRTEIPSLIIYLIKFLKNENWLIRQRAAQEFEILGSKEELKNEIKDNTLIELYKRYFNEHDKDVQRSILKAIVTIREDYLTDDNFISIFQEYLMNNNDKNEIAPDFLEKLGKLSENSIKKGIIDSFKNTMGNMSNDYFCSSILVVIRKHDHEYFQNYFKSSNSNLINNLKLNLSDKEWKIRQKSAQQLGKLGLVAQTAVSKLKELILDDDDDDVRDSALEALSNISEDQKLKEELVPFLINNLADGGWKIRQKSAQQLGKLGLVAQSAVSKLKELILKDDDDDVRDSALEALFNISEDQKLKEELVPFLINNLADGEWKIRQKSAQQLGKLGLVAQTVPFLINNLADEEWKIRQKSAQQLGKLGLVAQSAVSKLKELILKEDDDDVRDSALEALFNISEDQKLKEELVLFLIRNLENEDLKIRQKSAQQLGKLGLAVQQEFSASALRNIFLETKEDIKILKDILYTIIHIYKNDKSKLATQLTALLCFKDWQYKSNNFEVNKLEIVEEWLNTHTDNWRRYELSELLEKDKLEERDDVLKITLIQEILKCGLILKNESVFKPFFKNLFIVLSDPTTNAKNSSSDFISNPIQISAINAIKSLGIEIDIKKIFDEYINLLKKSDKNKESFILNSNFIKDLNEHFPNSFELNKNLIEEFWAFINIFSDQTKDKIHTCDWQAFETIYGLMESSKKHEIVEKLIKDTKIPEVKRYCFILRRDEDEKLRDGLNDQWNSANEEDKEKICWLVLNAFKDIQTETKIYGSNRSVSLEASKWIREKIEDIPAKFHEDIRKIAENNNNNYKLELEENLREKTAELLKALGQQEEIESKREKEILRELLNIKDKTLADFDKLVAVIKKTTNPKQEKETKENISVLVEEWIKWILLDRKPLSQLAVQKAADLMRPNAYAILPLINKFKQFNQEWQPEEELRDKILNKIFNNNSVIQNFHEVNFKGKEKTNDDISDEKIDDWIEQVKNRSLNWSNEIKNLNDKKISKNRMVKHLITLLEKEEVDKLKLSVCQKIVQQVAEMSDERFFSQEKLEDSGENQEKKELEYNKQELLKHGVIVLGRHLPNEENDDIRENIARILGNVGGPFAVDALAQAVVGEERKRKERQNLLAQYYLEPSKTRSEEAAQMLKGAIEEAKITLRIHQILNSLIVGVGVTFLTVGLILIISGNDNYKRFTGVLSAAGGASAIALHFFTKPLERIEKAMANLVQGQTAFTSFIWGLNLNGTYIQSQYVSEGTLTDEGVTQTIDRIENTMKVTMGLVAMHLEGGEQYYSPRIHRLVPSSDDFEPMITIYGQNLKGDPQKKKHTCLVAINHTPIHSIEQGKDWSEDQITFKLSKLETQGIVWLSLFVDGLETNVLPFYTK</sequence>
<keyword evidence="9" id="KW-1185">Reference proteome</keyword>
<accession>A0ABR8BQU6</accession>
<evidence type="ECO:0000256" key="3">
    <source>
        <dbReference type="ARBA" id="ARBA00022737"/>
    </source>
</evidence>
<evidence type="ECO:0000256" key="4">
    <source>
        <dbReference type="ARBA" id="ARBA00022738"/>
    </source>
</evidence>
<feature type="coiled-coil region" evidence="6">
    <location>
        <begin position="1075"/>
        <end position="1106"/>
    </location>
</feature>
<dbReference type="EMBL" id="JACJQL010000116">
    <property type="protein sequence ID" value="MBD2255689.1"/>
    <property type="molecule type" value="Genomic_DNA"/>
</dbReference>
<feature type="transmembrane region" description="Helical" evidence="7">
    <location>
        <begin position="1466"/>
        <end position="1484"/>
    </location>
</feature>
<reference evidence="8 9" key="1">
    <citation type="journal article" date="2020" name="ISME J.">
        <title>Comparative genomics reveals insights into cyanobacterial evolution and habitat adaptation.</title>
        <authorList>
            <person name="Chen M.Y."/>
            <person name="Teng W.K."/>
            <person name="Zhao L."/>
            <person name="Hu C.X."/>
            <person name="Zhou Y.K."/>
            <person name="Han B.P."/>
            <person name="Song L.R."/>
            <person name="Shu W.S."/>
        </authorList>
    </citation>
    <scope>NUCLEOTIDE SEQUENCE [LARGE SCALE GENOMIC DNA]</scope>
    <source>
        <strain evidence="8 9">FACHB-3921</strain>
    </source>
</reference>
<evidence type="ECO:0000313" key="8">
    <source>
        <dbReference type="EMBL" id="MBD2255689.1"/>
    </source>
</evidence>
<dbReference type="RefSeq" id="WP_190572763.1">
    <property type="nucleotide sequence ID" value="NZ_JACJQL010000116.1"/>
</dbReference>
<proteinExistence type="inferred from homology"/>
<name>A0ABR8BQU6_9NOSO</name>
<comment type="similarity">
    <text evidence="1">Belongs to the CpcE/RpcE/PecE family.</text>
</comment>
<dbReference type="Gene3D" id="1.25.10.10">
    <property type="entry name" value="Leucine-rich Repeat Variant"/>
    <property type="match status" value="4"/>
</dbReference>
<dbReference type="InterPro" id="IPR004155">
    <property type="entry name" value="PBS_lyase_HEAT"/>
</dbReference>
<dbReference type="PANTHER" id="PTHR10648:SF4">
    <property type="entry name" value="PROTEIN PHOSPHATASE 2 (FORMERLY 2A), REGULATORY SUBUNIT A, BETA ISOFORM-RELATED"/>
    <property type="match status" value="1"/>
</dbReference>
<keyword evidence="7" id="KW-0812">Transmembrane</keyword>
<dbReference type="Pfam" id="PF13646">
    <property type="entry name" value="HEAT_2"/>
    <property type="match status" value="3"/>
</dbReference>
<keyword evidence="5" id="KW-0456">Lyase</keyword>
<dbReference type="Proteomes" id="UP000621307">
    <property type="component" value="Unassembled WGS sequence"/>
</dbReference>
<protein>
    <submittedName>
        <fullName evidence="8">HEAT repeat domain-containing protein</fullName>
    </submittedName>
</protein>
<organism evidence="8 9">
    <name type="scientific">Nostoc parmelioides FACHB-3921</name>
    <dbReference type="NCBI Taxonomy" id="2692909"/>
    <lineage>
        <taxon>Bacteria</taxon>
        <taxon>Bacillati</taxon>
        <taxon>Cyanobacteriota</taxon>
        <taxon>Cyanophyceae</taxon>
        <taxon>Nostocales</taxon>
        <taxon>Nostocaceae</taxon>
        <taxon>Nostoc</taxon>
    </lineage>
</organism>
<keyword evidence="4" id="KW-0605">Phycobilisome</keyword>
<dbReference type="InterPro" id="IPR051023">
    <property type="entry name" value="PP2A_Regulatory_Subunit_A"/>
</dbReference>
<feature type="transmembrane region" description="Helical" evidence="7">
    <location>
        <begin position="1436"/>
        <end position="1457"/>
    </location>
</feature>
<evidence type="ECO:0000313" key="9">
    <source>
        <dbReference type="Proteomes" id="UP000621307"/>
    </source>
</evidence>
<evidence type="ECO:0000256" key="5">
    <source>
        <dbReference type="ARBA" id="ARBA00023239"/>
    </source>
</evidence>
<dbReference type="SMART" id="SM00567">
    <property type="entry name" value="EZ_HEAT"/>
    <property type="match status" value="7"/>
</dbReference>